<evidence type="ECO:0000256" key="1">
    <source>
        <dbReference type="SAM" id="Phobius"/>
    </source>
</evidence>
<feature type="transmembrane region" description="Helical" evidence="1">
    <location>
        <begin position="32"/>
        <end position="52"/>
    </location>
</feature>
<keyword evidence="1" id="KW-1133">Transmembrane helix</keyword>
<accession>A0A974BL93</accession>
<dbReference type="Proteomes" id="UP000611629">
    <property type="component" value="Unassembled WGS sequence"/>
</dbReference>
<sequence>MEIDVVLIIVVIVSILVTLILNYIFKKKRYIKYIPVIVMFPFMLYNFITAYSAPTEGFEALGRFVMGLLLFAASLPSLICSIILDIVYKKRTKH</sequence>
<dbReference type="EMBL" id="JACBNQ010000019">
    <property type="protein sequence ID" value="NYB75289.1"/>
    <property type="molecule type" value="Genomic_DNA"/>
</dbReference>
<feature type="transmembrane region" description="Helical" evidence="1">
    <location>
        <begin position="6"/>
        <end position="25"/>
    </location>
</feature>
<organism evidence="2 3">
    <name type="scientific">Sedimentibacter hydroxybenzoicus DSM 7310</name>
    <dbReference type="NCBI Taxonomy" id="1123245"/>
    <lineage>
        <taxon>Bacteria</taxon>
        <taxon>Bacillati</taxon>
        <taxon>Bacillota</taxon>
        <taxon>Tissierellia</taxon>
        <taxon>Sedimentibacter</taxon>
    </lineage>
</organism>
<protein>
    <submittedName>
        <fullName evidence="2">Uncharacterized protein</fullName>
    </submittedName>
</protein>
<name>A0A974BL93_SEDHY</name>
<reference evidence="2" key="1">
    <citation type="submission" date="2020-07" db="EMBL/GenBank/DDBJ databases">
        <title>Genomic analysis of a strain of Sedimentibacter Hydroxybenzoicus DSM7310.</title>
        <authorList>
            <person name="Ma S."/>
        </authorList>
    </citation>
    <scope>NUCLEOTIDE SEQUENCE</scope>
    <source>
        <strain evidence="2">DSM 7310</strain>
    </source>
</reference>
<keyword evidence="3" id="KW-1185">Reference proteome</keyword>
<gene>
    <name evidence="2" type="ORF">HZF24_14170</name>
</gene>
<proteinExistence type="predicted"/>
<comment type="caution">
    <text evidence="2">The sequence shown here is derived from an EMBL/GenBank/DDBJ whole genome shotgun (WGS) entry which is preliminary data.</text>
</comment>
<dbReference type="AlphaFoldDB" id="A0A974BL93"/>
<keyword evidence="1" id="KW-0812">Transmembrane</keyword>
<evidence type="ECO:0000313" key="3">
    <source>
        <dbReference type="Proteomes" id="UP000611629"/>
    </source>
</evidence>
<feature type="transmembrane region" description="Helical" evidence="1">
    <location>
        <begin position="64"/>
        <end position="88"/>
    </location>
</feature>
<evidence type="ECO:0000313" key="2">
    <source>
        <dbReference type="EMBL" id="NYB75289.1"/>
    </source>
</evidence>
<dbReference type="RefSeq" id="WP_179238991.1">
    <property type="nucleotide sequence ID" value="NZ_JACBNQ010000019.1"/>
</dbReference>
<keyword evidence="1" id="KW-0472">Membrane</keyword>